<accession>A0A7J6HPK5</accession>
<protein>
    <recommendedName>
        <fullName evidence="2">Factor of DNA methylation 1-5/IDN2 domain-containing protein</fullName>
    </recommendedName>
</protein>
<name>A0A7J6HPK5_CANSA</name>
<dbReference type="PANTHER" id="PTHR21596:SF3">
    <property type="entry name" value="FACTOR OF DNA METHYLATION 1-RELATED"/>
    <property type="match status" value="1"/>
</dbReference>
<feature type="domain" description="Factor of DNA methylation 1-5/IDN2" evidence="2">
    <location>
        <begin position="113"/>
        <end position="235"/>
    </location>
</feature>
<reference evidence="3 4" key="1">
    <citation type="journal article" date="2020" name="bioRxiv">
        <title>Sequence and annotation of 42 cannabis genomes reveals extensive copy number variation in cannabinoid synthesis and pathogen resistance genes.</title>
        <authorList>
            <person name="Mckernan K.J."/>
            <person name="Helbert Y."/>
            <person name="Kane L.T."/>
            <person name="Ebling H."/>
            <person name="Zhang L."/>
            <person name="Liu B."/>
            <person name="Eaton Z."/>
            <person name="Mclaughlin S."/>
            <person name="Kingan S."/>
            <person name="Baybayan P."/>
            <person name="Concepcion G."/>
            <person name="Jordan M."/>
            <person name="Riva A."/>
            <person name="Barbazuk W."/>
            <person name="Harkins T."/>
        </authorList>
    </citation>
    <scope>NUCLEOTIDE SEQUENCE [LARGE SCALE GENOMIC DNA]</scope>
    <source>
        <strain evidence="4">cv. Jamaican Lion 4</strain>
        <tissue evidence="3">Leaf</tissue>
    </source>
</reference>
<gene>
    <name evidence="3" type="ORF">G4B88_028983</name>
</gene>
<dbReference type="Pfam" id="PF03469">
    <property type="entry name" value="XH"/>
    <property type="match status" value="1"/>
</dbReference>
<dbReference type="InterPro" id="IPR045177">
    <property type="entry name" value="FDM1-5/IDN2"/>
</dbReference>
<keyword evidence="4" id="KW-1185">Reference proteome</keyword>
<evidence type="ECO:0000313" key="4">
    <source>
        <dbReference type="Proteomes" id="UP000583929"/>
    </source>
</evidence>
<comment type="caution">
    <text evidence="3">The sequence shown here is derived from an EMBL/GenBank/DDBJ whole genome shotgun (WGS) entry which is preliminary data.</text>
</comment>
<feature type="coiled-coil region" evidence="1">
    <location>
        <begin position="242"/>
        <end position="304"/>
    </location>
</feature>
<evidence type="ECO:0000256" key="1">
    <source>
        <dbReference type="SAM" id="Coils"/>
    </source>
</evidence>
<evidence type="ECO:0000259" key="2">
    <source>
        <dbReference type="Pfam" id="PF03469"/>
    </source>
</evidence>
<organism evidence="3 4">
    <name type="scientific">Cannabis sativa</name>
    <name type="common">Hemp</name>
    <name type="synonym">Marijuana</name>
    <dbReference type="NCBI Taxonomy" id="3483"/>
    <lineage>
        <taxon>Eukaryota</taxon>
        <taxon>Viridiplantae</taxon>
        <taxon>Streptophyta</taxon>
        <taxon>Embryophyta</taxon>
        <taxon>Tracheophyta</taxon>
        <taxon>Spermatophyta</taxon>
        <taxon>Magnoliopsida</taxon>
        <taxon>eudicotyledons</taxon>
        <taxon>Gunneridae</taxon>
        <taxon>Pentapetalae</taxon>
        <taxon>rosids</taxon>
        <taxon>fabids</taxon>
        <taxon>Rosales</taxon>
        <taxon>Cannabaceae</taxon>
        <taxon>Cannabis</taxon>
    </lineage>
</organism>
<evidence type="ECO:0000313" key="3">
    <source>
        <dbReference type="EMBL" id="KAF4396669.1"/>
    </source>
</evidence>
<dbReference type="PANTHER" id="PTHR21596">
    <property type="entry name" value="RIBONUCLEASE P SUBUNIT P38"/>
    <property type="match status" value="1"/>
</dbReference>
<dbReference type="AlphaFoldDB" id="A0A7J6HPK5"/>
<proteinExistence type="predicted"/>
<dbReference type="GO" id="GO:0080188">
    <property type="term" value="P:gene silencing by siRNA-directed DNA methylation"/>
    <property type="evidence" value="ECO:0007669"/>
    <property type="project" value="InterPro"/>
</dbReference>
<sequence>MENDNMEEWESAYYLSKKLSRLYEANCEEKKKVQDISKENAKLKQRIKDLENELKGKQKRNKVVVKEGPEADKKLIGVRIANENKSEHELNVIRTLFIKYFESVLPSGHFGVKRIGELDYKPFDEAMKFPKDNQNEALKKWKLWRKCLRDPLWKPFKVVNIQGKPTKIVDENDNKLKRLKVELGENINKAVKTALTEMSEYKYPGGRFIITELWNFEKNCKASLTEVVEFMINRYTPLGWTTKKFIENIAQFEAKVNEMEKSVDESEASKMKAETEVSRLTILAKEKDRKISELESTIEDLEETI</sequence>
<dbReference type="InterPro" id="IPR005379">
    <property type="entry name" value="FDM1-5/IDN2_XH"/>
</dbReference>
<keyword evidence="1" id="KW-0175">Coiled coil</keyword>
<dbReference type="Proteomes" id="UP000583929">
    <property type="component" value="Unassembled WGS sequence"/>
</dbReference>
<dbReference type="EMBL" id="JAATIQ010000035">
    <property type="protein sequence ID" value="KAF4396669.1"/>
    <property type="molecule type" value="Genomic_DNA"/>
</dbReference>
<feature type="coiled-coil region" evidence="1">
    <location>
        <begin position="33"/>
        <end position="67"/>
    </location>
</feature>